<keyword evidence="5" id="KW-1185">Reference proteome</keyword>
<dbReference type="EMBL" id="FNCN01000028">
    <property type="protein sequence ID" value="SDH95440.1"/>
    <property type="molecule type" value="Genomic_DNA"/>
</dbReference>
<dbReference type="AlphaFoldDB" id="A0A1G8GMB4"/>
<organism evidence="4 5">
    <name type="scientific">Sinosporangium album</name>
    <dbReference type="NCBI Taxonomy" id="504805"/>
    <lineage>
        <taxon>Bacteria</taxon>
        <taxon>Bacillati</taxon>
        <taxon>Actinomycetota</taxon>
        <taxon>Actinomycetes</taxon>
        <taxon>Streptosporangiales</taxon>
        <taxon>Streptosporangiaceae</taxon>
        <taxon>Sinosporangium</taxon>
    </lineage>
</organism>
<dbReference type="SUPFAM" id="SSF50475">
    <property type="entry name" value="FMN-binding split barrel"/>
    <property type="match status" value="1"/>
</dbReference>
<evidence type="ECO:0000313" key="4">
    <source>
        <dbReference type="EMBL" id="SDH95440.1"/>
    </source>
</evidence>
<protein>
    <submittedName>
        <fullName evidence="4">NADH-FMN oxidoreductase RutF, flavin reductase (DIM6/NTAB) family</fullName>
    </submittedName>
</protein>
<dbReference type="OrthoDB" id="9792858at2"/>
<dbReference type="GO" id="GO:0010181">
    <property type="term" value="F:FMN binding"/>
    <property type="evidence" value="ECO:0007669"/>
    <property type="project" value="InterPro"/>
</dbReference>
<comment type="similarity">
    <text evidence="1">Belongs to the non-flavoprotein flavin reductase family.</text>
</comment>
<dbReference type="InterPro" id="IPR050268">
    <property type="entry name" value="NADH-dep_flavin_reductase"/>
</dbReference>
<dbReference type="Proteomes" id="UP000198923">
    <property type="component" value="Unassembled WGS sequence"/>
</dbReference>
<dbReference type="SMART" id="SM00903">
    <property type="entry name" value="Flavin_Reduct"/>
    <property type="match status" value="1"/>
</dbReference>
<feature type="domain" description="Flavin reductase like" evidence="3">
    <location>
        <begin position="28"/>
        <end position="177"/>
    </location>
</feature>
<evidence type="ECO:0000256" key="2">
    <source>
        <dbReference type="ARBA" id="ARBA00023002"/>
    </source>
</evidence>
<dbReference type="PANTHER" id="PTHR30466">
    <property type="entry name" value="FLAVIN REDUCTASE"/>
    <property type="match status" value="1"/>
</dbReference>
<proteinExistence type="inferred from homology"/>
<dbReference type="Gene3D" id="2.30.110.10">
    <property type="entry name" value="Electron Transport, Fmn-binding Protein, Chain A"/>
    <property type="match status" value="1"/>
</dbReference>
<dbReference type="InterPro" id="IPR002563">
    <property type="entry name" value="Flavin_Rdtase-like_dom"/>
</dbReference>
<dbReference type="InterPro" id="IPR012349">
    <property type="entry name" value="Split_barrel_FMN-bd"/>
</dbReference>
<dbReference type="GO" id="GO:0042602">
    <property type="term" value="F:riboflavin reductase (NADPH) activity"/>
    <property type="evidence" value="ECO:0007669"/>
    <property type="project" value="TreeGrafter"/>
</dbReference>
<dbReference type="PANTHER" id="PTHR30466:SF11">
    <property type="entry name" value="FLAVIN-DEPENDENT MONOOXYGENASE, REDUCTASE SUBUNIT HSAB"/>
    <property type="match status" value="1"/>
</dbReference>
<name>A0A1G8GMB4_9ACTN</name>
<dbReference type="STRING" id="504805.SAMN05421505_1289"/>
<evidence type="ECO:0000313" key="5">
    <source>
        <dbReference type="Proteomes" id="UP000198923"/>
    </source>
</evidence>
<keyword evidence="2" id="KW-0560">Oxidoreductase</keyword>
<dbReference type="Pfam" id="PF01613">
    <property type="entry name" value="Flavin_Reduct"/>
    <property type="match status" value="1"/>
</dbReference>
<accession>A0A1G8GMB4</accession>
<reference evidence="4 5" key="1">
    <citation type="submission" date="2016-10" db="EMBL/GenBank/DDBJ databases">
        <authorList>
            <person name="de Groot N.N."/>
        </authorList>
    </citation>
    <scope>NUCLEOTIDE SEQUENCE [LARGE SCALE GENOMIC DNA]</scope>
    <source>
        <strain evidence="4 5">CPCC 201354</strain>
    </source>
</reference>
<evidence type="ECO:0000259" key="3">
    <source>
        <dbReference type="SMART" id="SM00903"/>
    </source>
</evidence>
<evidence type="ECO:0000256" key="1">
    <source>
        <dbReference type="ARBA" id="ARBA00008898"/>
    </source>
</evidence>
<gene>
    <name evidence="4" type="ORF">SAMN05421505_1289</name>
</gene>
<sequence>MIEPGRVRPVSARDPLTRPAPLDFRKALGRYATGVVAVTGLVGGAPVALVVNSFTSVSLDPPLVSFCVAHTSRTWPRLREAARLGVNILGEHQRAVAVRLAATDGDRFHGVPWTAAPSGPSELAGPPVLDGVIGRLECSIAAEHPAGDHDIVVAHVHLVDACATGRPLVFYGGRYGGFAEFTGSDAPPSPAEERSPV</sequence>